<dbReference type="STRING" id="1925591.BI308_13680"/>
<accession>A0A1L9QQT0</accession>
<dbReference type="AlphaFoldDB" id="A0A1L9QQT0"/>
<feature type="compositionally biased region" description="Low complexity" evidence="1">
    <location>
        <begin position="18"/>
        <end position="33"/>
    </location>
</feature>
<organism evidence="2 3">
    <name type="scientific">Roseofilum reptotaenium AO1-A</name>
    <dbReference type="NCBI Taxonomy" id="1925591"/>
    <lineage>
        <taxon>Bacteria</taxon>
        <taxon>Bacillati</taxon>
        <taxon>Cyanobacteriota</taxon>
        <taxon>Cyanophyceae</taxon>
        <taxon>Desertifilales</taxon>
        <taxon>Desertifilaceae</taxon>
        <taxon>Roseofilum</taxon>
    </lineage>
</organism>
<evidence type="ECO:0000313" key="2">
    <source>
        <dbReference type="EMBL" id="OJJ25003.1"/>
    </source>
</evidence>
<evidence type="ECO:0000313" key="3">
    <source>
        <dbReference type="Proteomes" id="UP000183940"/>
    </source>
</evidence>
<gene>
    <name evidence="2" type="ORF">BI308_13680</name>
</gene>
<feature type="region of interest" description="Disordered" evidence="1">
    <location>
        <begin position="18"/>
        <end position="37"/>
    </location>
</feature>
<keyword evidence="3" id="KW-1185">Reference proteome</keyword>
<sequence>MTLLMVVALAACQDAPVSRSSASSGASTSQEFSGGATPPVLTAEAKLPHGVFAPILSELDQKTQLPVLLPSWLPEETEASPVFAILTEVSASEYQVLLAFSADCNGGTACRWGELSGQMGPLTAPEGGESITLAQGIKGYFVPATCGANCSDAVVMWEQAEGHYSVGLKAGDKEQLIEMANSAIAATP</sequence>
<protein>
    <submittedName>
        <fullName evidence="2">Uncharacterized protein</fullName>
    </submittedName>
</protein>
<comment type="caution">
    <text evidence="2">The sequence shown here is derived from an EMBL/GenBank/DDBJ whole genome shotgun (WGS) entry which is preliminary data.</text>
</comment>
<reference evidence="2" key="1">
    <citation type="submission" date="2016-10" db="EMBL/GenBank/DDBJ databases">
        <title>CRISPR-Cas defence system in Roseofilum reptotaenium: evidence of a bacteriophage-cyanobacterium arms race in the coral black band disease.</title>
        <authorList>
            <person name="Buerger P."/>
            <person name="Wood-Charlson E.M."/>
            <person name="Weynberg K.D."/>
            <person name="Willis B."/>
            <person name="Van Oppen M.J."/>
        </authorList>
    </citation>
    <scope>NUCLEOTIDE SEQUENCE [LARGE SCALE GENOMIC DNA]</scope>
    <source>
        <strain evidence="2">AO1-A</strain>
    </source>
</reference>
<dbReference type="Proteomes" id="UP000183940">
    <property type="component" value="Unassembled WGS sequence"/>
</dbReference>
<name>A0A1L9QQT0_9CYAN</name>
<proteinExistence type="predicted"/>
<dbReference type="EMBL" id="MLAW01000023">
    <property type="protein sequence ID" value="OJJ25003.1"/>
    <property type="molecule type" value="Genomic_DNA"/>
</dbReference>
<evidence type="ECO:0000256" key="1">
    <source>
        <dbReference type="SAM" id="MobiDB-lite"/>
    </source>
</evidence>